<dbReference type="GO" id="GO:0016020">
    <property type="term" value="C:membrane"/>
    <property type="evidence" value="ECO:0007669"/>
    <property type="project" value="UniProtKB-SubCell"/>
</dbReference>
<comment type="subcellular location">
    <subcellularLocation>
        <location evidence="1">Membrane</location>
        <topology evidence="1">Multi-pass membrane protein</topology>
    </subcellularLocation>
</comment>
<evidence type="ECO:0000256" key="4">
    <source>
        <dbReference type="ARBA" id="ARBA00022840"/>
    </source>
</evidence>
<keyword evidence="6 7" id="KW-0472">Membrane</keyword>
<dbReference type="GO" id="GO:0015421">
    <property type="term" value="F:ABC-type oligopeptide transporter activity"/>
    <property type="evidence" value="ECO:0007669"/>
    <property type="project" value="TreeGrafter"/>
</dbReference>
<dbReference type="KEGG" id="olu:OSTLU_49993"/>
<feature type="domain" description="ABC transporter" evidence="8">
    <location>
        <begin position="306"/>
        <end position="515"/>
    </location>
</feature>
<dbReference type="OMA" id="HDRWASG"/>
<dbReference type="PROSITE" id="PS50893">
    <property type="entry name" value="ABC_TRANSPORTER_2"/>
    <property type="match status" value="1"/>
</dbReference>
<evidence type="ECO:0000259" key="9">
    <source>
        <dbReference type="PROSITE" id="PS50929"/>
    </source>
</evidence>
<dbReference type="PANTHER" id="PTHR43394:SF1">
    <property type="entry name" value="ATP-BINDING CASSETTE SUB-FAMILY B MEMBER 10, MITOCHONDRIAL"/>
    <property type="match status" value="1"/>
</dbReference>
<accession>A4S0F0</accession>
<dbReference type="Gene3D" id="3.40.50.300">
    <property type="entry name" value="P-loop containing nucleotide triphosphate hydrolases"/>
    <property type="match status" value="1"/>
</dbReference>
<dbReference type="HOGENOM" id="CLU_000604_84_3_1"/>
<protein>
    <submittedName>
        <fullName evidence="10">ABC(ABCB) family transporter: multidrug (P-glycoprotein-like protein) (ABCB)</fullName>
    </submittedName>
</protein>
<dbReference type="Pfam" id="PF00664">
    <property type="entry name" value="ABC_membrane"/>
    <property type="match status" value="1"/>
</dbReference>
<gene>
    <name evidence="10" type="ORF">OSTLU_49993</name>
</gene>
<keyword evidence="2 7" id="KW-0812">Transmembrane</keyword>
<dbReference type="PANTHER" id="PTHR43394">
    <property type="entry name" value="ATP-DEPENDENT PERMEASE MDL1, MITOCHONDRIAL"/>
    <property type="match status" value="1"/>
</dbReference>
<dbReference type="GeneID" id="5002902"/>
<dbReference type="EMBL" id="CP000587">
    <property type="protein sequence ID" value="ABO97027.1"/>
    <property type="molecule type" value="Genomic_DNA"/>
</dbReference>
<evidence type="ECO:0000256" key="5">
    <source>
        <dbReference type="ARBA" id="ARBA00022989"/>
    </source>
</evidence>
<dbReference type="eggNOG" id="KOG0055">
    <property type="taxonomic scope" value="Eukaryota"/>
</dbReference>
<dbReference type="Gene3D" id="1.20.1560.10">
    <property type="entry name" value="ABC transporter type 1, transmembrane domain"/>
    <property type="match status" value="1"/>
</dbReference>
<dbReference type="SUPFAM" id="SSF52540">
    <property type="entry name" value="P-loop containing nucleoside triphosphate hydrolases"/>
    <property type="match status" value="1"/>
</dbReference>
<feature type="domain" description="ABC transmembrane type-1" evidence="9">
    <location>
        <begin position="1"/>
        <end position="269"/>
    </location>
</feature>
<dbReference type="SMART" id="SM00382">
    <property type="entry name" value="AAA"/>
    <property type="match status" value="1"/>
</dbReference>
<dbReference type="RefSeq" id="XP_001418734.1">
    <property type="nucleotide sequence ID" value="XM_001418697.1"/>
</dbReference>
<evidence type="ECO:0000256" key="7">
    <source>
        <dbReference type="SAM" id="Phobius"/>
    </source>
</evidence>
<keyword evidence="11" id="KW-1185">Reference proteome</keyword>
<dbReference type="GO" id="GO:0005524">
    <property type="term" value="F:ATP binding"/>
    <property type="evidence" value="ECO:0007669"/>
    <property type="project" value="UniProtKB-KW"/>
</dbReference>
<dbReference type="PROSITE" id="PS50929">
    <property type="entry name" value="ABC_TM1F"/>
    <property type="match status" value="1"/>
</dbReference>
<dbReference type="OrthoDB" id="6500128at2759"/>
<keyword evidence="3" id="KW-0547">Nucleotide-binding</keyword>
<dbReference type="PROSITE" id="PS00211">
    <property type="entry name" value="ABC_TRANSPORTER_1"/>
    <property type="match status" value="1"/>
</dbReference>
<evidence type="ECO:0000256" key="2">
    <source>
        <dbReference type="ARBA" id="ARBA00022692"/>
    </source>
</evidence>
<feature type="transmembrane region" description="Helical" evidence="7">
    <location>
        <begin position="248"/>
        <end position="269"/>
    </location>
</feature>
<feature type="transmembrane region" description="Helical" evidence="7">
    <location>
        <begin position="124"/>
        <end position="142"/>
    </location>
</feature>
<dbReference type="Pfam" id="PF00005">
    <property type="entry name" value="ABC_tran"/>
    <property type="match status" value="1"/>
</dbReference>
<evidence type="ECO:0000313" key="10">
    <source>
        <dbReference type="EMBL" id="ABO97027.1"/>
    </source>
</evidence>
<organism evidence="10 11">
    <name type="scientific">Ostreococcus lucimarinus (strain CCE9901)</name>
    <dbReference type="NCBI Taxonomy" id="436017"/>
    <lineage>
        <taxon>Eukaryota</taxon>
        <taxon>Viridiplantae</taxon>
        <taxon>Chlorophyta</taxon>
        <taxon>Mamiellophyceae</taxon>
        <taxon>Mamiellales</taxon>
        <taxon>Bathycoccaceae</taxon>
        <taxon>Ostreococcus</taxon>
    </lineage>
</organism>
<reference evidence="10 11" key="1">
    <citation type="journal article" date="2007" name="Proc. Natl. Acad. Sci. U.S.A.">
        <title>The tiny eukaryote Ostreococcus provides genomic insights into the paradox of plankton speciation.</title>
        <authorList>
            <person name="Palenik B."/>
            <person name="Grimwood J."/>
            <person name="Aerts A."/>
            <person name="Rouze P."/>
            <person name="Salamov A."/>
            <person name="Putnam N."/>
            <person name="Dupont C."/>
            <person name="Jorgensen R."/>
            <person name="Derelle E."/>
            <person name="Rombauts S."/>
            <person name="Zhou K."/>
            <person name="Otillar R."/>
            <person name="Merchant S.S."/>
            <person name="Podell S."/>
            <person name="Gaasterland T."/>
            <person name="Napoli C."/>
            <person name="Gendler K."/>
            <person name="Manuell A."/>
            <person name="Tai V."/>
            <person name="Vallon O."/>
            <person name="Piganeau G."/>
            <person name="Jancek S."/>
            <person name="Heijde M."/>
            <person name="Jabbari K."/>
            <person name="Bowler C."/>
            <person name="Lohr M."/>
            <person name="Robbens S."/>
            <person name="Werner G."/>
            <person name="Dubchak I."/>
            <person name="Pazour G.J."/>
            <person name="Ren Q."/>
            <person name="Paulsen I."/>
            <person name="Delwiche C."/>
            <person name="Schmutz J."/>
            <person name="Rokhsar D."/>
            <person name="Van de Peer Y."/>
            <person name="Moreau H."/>
            <person name="Grigoriev I.V."/>
        </authorList>
    </citation>
    <scope>NUCLEOTIDE SEQUENCE [LARGE SCALE GENOMIC DNA]</scope>
    <source>
        <strain evidence="10 11">CCE9901</strain>
    </source>
</reference>
<dbReference type="GO" id="GO:0016887">
    <property type="term" value="F:ATP hydrolysis activity"/>
    <property type="evidence" value="ECO:0007669"/>
    <property type="project" value="InterPro"/>
</dbReference>
<dbReference type="Gramene" id="ABO97027">
    <property type="protein sequence ID" value="ABO97027"/>
    <property type="gene ID" value="OSTLU_49993"/>
</dbReference>
<evidence type="ECO:0000313" key="11">
    <source>
        <dbReference type="Proteomes" id="UP000001568"/>
    </source>
</evidence>
<keyword evidence="5 7" id="KW-1133">Transmembrane helix</keyword>
<feature type="transmembrane region" description="Helical" evidence="7">
    <location>
        <begin position="27"/>
        <end position="48"/>
    </location>
</feature>
<dbReference type="InterPro" id="IPR017871">
    <property type="entry name" value="ABC_transporter-like_CS"/>
</dbReference>
<sequence length="521" mass="56678">MPHFTSVAIGASIDGDEARFRANVTRFLVVGVVNGVLDFSNVFLFALAQSRVARRLRNRAFAATLRKNMAYFDARTSGKINSTVTNDTSAVSANLSWLLRSCVEAVVRCVGVGAYLLFWVNFELGALALVVIPITSVVNYFYGKLLSANAESVQETLAKSNGVAQETISNIVTVRSFANEPFERRRFGDAIDEWYEQSYRAAQLSGWYYSFMYSLVSACFVPAAILYVGGGFVVDGSMHAEKLVATMLYSAILQEYFGNLLSSFTNLFAARGAAAELFKVLAKNEREDDDADNGATLPIDDVKGAISFSNVSFSYPTRPDIPALSGVSFDVSPGEIIGIVGRSGCGKSTVFALLQRFYTEFSGDITLDGARIETLSPNWLRRHCFALVGQEPVLFNGTILSNIAYARLGAGIDRERAIECAKTALIHDVIEDELGGYDTHVGERGCQLSGGQKQRVAIARALYSSPRVLLLDEPTSALDLEAESIVTAALRKAARGRTTIVISHTPVDSFVDRTLELSPRT</sequence>
<dbReference type="InterPro" id="IPR039421">
    <property type="entry name" value="Type_1_exporter"/>
</dbReference>
<dbReference type="AlphaFoldDB" id="A4S0F0"/>
<keyword evidence="4" id="KW-0067">ATP-binding</keyword>
<dbReference type="Proteomes" id="UP000001568">
    <property type="component" value="Chromosome 7"/>
</dbReference>
<dbReference type="InterPro" id="IPR011527">
    <property type="entry name" value="ABC1_TM_dom"/>
</dbReference>
<dbReference type="SUPFAM" id="SSF90123">
    <property type="entry name" value="ABC transporter transmembrane region"/>
    <property type="match status" value="1"/>
</dbReference>
<dbReference type="InterPro" id="IPR027417">
    <property type="entry name" value="P-loop_NTPase"/>
</dbReference>
<evidence type="ECO:0000259" key="8">
    <source>
        <dbReference type="PROSITE" id="PS50893"/>
    </source>
</evidence>
<dbReference type="InterPro" id="IPR003593">
    <property type="entry name" value="AAA+_ATPase"/>
</dbReference>
<evidence type="ECO:0000256" key="3">
    <source>
        <dbReference type="ARBA" id="ARBA00022741"/>
    </source>
</evidence>
<feature type="transmembrane region" description="Helical" evidence="7">
    <location>
        <begin position="207"/>
        <end position="228"/>
    </location>
</feature>
<dbReference type="InterPro" id="IPR036640">
    <property type="entry name" value="ABC1_TM_sf"/>
</dbReference>
<dbReference type="STRING" id="436017.A4S0F0"/>
<name>A4S0F0_OSTLU</name>
<dbReference type="InterPro" id="IPR003439">
    <property type="entry name" value="ABC_transporter-like_ATP-bd"/>
</dbReference>
<proteinExistence type="predicted"/>
<evidence type="ECO:0000256" key="1">
    <source>
        <dbReference type="ARBA" id="ARBA00004141"/>
    </source>
</evidence>
<evidence type="ECO:0000256" key="6">
    <source>
        <dbReference type="ARBA" id="ARBA00023136"/>
    </source>
</evidence>